<comment type="caution">
    <text evidence="1">The sequence shown here is derived from an EMBL/GenBank/DDBJ whole genome shotgun (WGS) entry which is preliminary data.</text>
</comment>
<proteinExistence type="predicted"/>
<gene>
    <name evidence="1" type="ORF">A2843_01910</name>
</gene>
<sequence length="268" mass="29776">MKFVLLFLTLLIVIGVGVWVLTGQQESTPETNIQAENDENGKDEVFEVSEQLARSVIRNTLDERFDKQTATYSVANLDGQNGPELIIGAAGNNIATILIMSILDSTGTSERLGNVDYQEVLRGVPEVRDLEEITGDDTQELFMSLGFGGASNAAHGFLRADTQEKKLEWIQLRDQNNQLRDAIFLMGGTVTHTETVQIVDVNGDGKKEIIELFTQIRELGKPEDGIPSKEAEEIWCFVRAYRWDGSLFAFDRSLSEQFLESLGPNCAI</sequence>
<reference evidence="1 2" key="1">
    <citation type="journal article" date="2016" name="Nat. Commun.">
        <title>Thousands of microbial genomes shed light on interconnected biogeochemical processes in an aquifer system.</title>
        <authorList>
            <person name="Anantharaman K."/>
            <person name="Brown C.T."/>
            <person name="Hug L.A."/>
            <person name="Sharon I."/>
            <person name="Castelle C.J."/>
            <person name="Probst A.J."/>
            <person name="Thomas B.C."/>
            <person name="Singh A."/>
            <person name="Wilkins M.J."/>
            <person name="Karaoz U."/>
            <person name="Brodie E.L."/>
            <person name="Williams K.H."/>
            <person name="Hubbard S.S."/>
            <person name="Banfield J.F."/>
        </authorList>
    </citation>
    <scope>NUCLEOTIDE SEQUENCE [LARGE SCALE GENOMIC DNA]</scope>
</reference>
<accession>A0A1G2QVL6</accession>
<dbReference type="Proteomes" id="UP000178170">
    <property type="component" value="Unassembled WGS sequence"/>
</dbReference>
<dbReference type="AlphaFoldDB" id="A0A1G2QVL6"/>
<evidence type="ECO:0000313" key="2">
    <source>
        <dbReference type="Proteomes" id="UP000178170"/>
    </source>
</evidence>
<evidence type="ECO:0000313" key="1">
    <source>
        <dbReference type="EMBL" id="OHA64052.1"/>
    </source>
</evidence>
<name>A0A1G2QVL6_9BACT</name>
<protein>
    <submittedName>
        <fullName evidence="1">Uncharacterized protein</fullName>
    </submittedName>
</protein>
<organism evidence="1 2">
    <name type="scientific">Candidatus Wildermuthbacteria bacterium RIFCSPHIGHO2_01_FULL_48_27b</name>
    <dbReference type="NCBI Taxonomy" id="1802447"/>
    <lineage>
        <taxon>Bacteria</taxon>
        <taxon>Candidatus Wildermuthiibacteriota</taxon>
    </lineage>
</organism>
<dbReference type="EMBL" id="MHTS01000022">
    <property type="protein sequence ID" value="OHA64052.1"/>
    <property type="molecule type" value="Genomic_DNA"/>
</dbReference>